<organism evidence="1 2">
    <name type="scientific">Sphingomonas hankyongi</name>
    <dbReference type="NCBI Taxonomy" id="2908209"/>
    <lineage>
        <taxon>Bacteria</taxon>
        <taxon>Pseudomonadati</taxon>
        <taxon>Pseudomonadota</taxon>
        <taxon>Alphaproteobacteria</taxon>
        <taxon>Sphingomonadales</taxon>
        <taxon>Sphingomonadaceae</taxon>
        <taxon>Sphingomonas</taxon>
    </lineage>
</organism>
<protein>
    <recommendedName>
        <fullName evidence="3">2OG-Fe(II) oxygenase</fullName>
    </recommendedName>
</protein>
<dbReference type="Gene3D" id="2.60.120.620">
    <property type="entry name" value="q2cbj1_9rhob like domain"/>
    <property type="match status" value="1"/>
</dbReference>
<proteinExistence type="predicted"/>
<evidence type="ECO:0008006" key="3">
    <source>
        <dbReference type="Google" id="ProtNLM"/>
    </source>
</evidence>
<accession>A0ABT0RYR2</accession>
<keyword evidence="2" id="KW-1185">Reference proteome</keyword>
<dbReference type="RefSeq" id="WP_249830241.1">
    <property type="nucleotide sequence ID" value="NZ_JAMGBE010000001.1"/>
</dbReference>
<reference evidence="1" key="1">
    <citation type="submission" date="2022-05" db="EMBL/GenBank/DDBJ databases">
        <authorList>
            <person name="Jo J.-H."/>
            <person name="Im W.-T."/>
        </authorList>
    </citation>
    <scope>NUCLEOTIDE SEQUENCE</scope>
    <source>
        <strain evidence="1">SE220</strain>
    </source>
</reference>
<name>A0ABT0RYR2_9SPHN</name>
<evidence type="ECO:0000313" key="1">
    <source>
        <dbReference type="EMBL" id="MCL6728738.1"/>
    </source>
</evidence>
<gene>
    <name evidence="1" type="ORF">LZ538_01545</name>
</gene>
<dbReference type="EMBL" id="JAMGBE010000001">
    <property type="protein sequence ID" value="MCL6728738.1"/>
    <property type="molecule type" value="Genomic_DNA"/>
</dbReference>
<sequence>MRTVERDIENYLVDAVERSELRHSPFDHIYMANVLPRPEYETLLSSMPDRRSYHELRHRDAMRADGHSTRLRMYLYPELLRQLPSEQRRVWASIGRAFCSRELEQAFRRKFRSVLEARFGKPVGRIGLYPVPILLRDQPGYRIGIHADAPTKAITVQFYLPADERQRHLGTIFHEGETGELAERQTKMPFLPASGYAFPVSLTESWHSADRTEVADGERVSMMVTYYVADTILGRIKYRLRRAGMRVGLHPRG</sequence>
<evidence type="ECO:0000313" key="2">
    <source>
        <dbReference type="Proteomes" id="UP001165342"/>
    </source>
</evidence>
<dbReference type="Proteomes" id="UP001165342">
    <property type="component" value="Unassembled WGS sequence"/>
</dbReference>
<comment type="caution">
    <text evidence="1">The sequence shown here is derived from an EMBL/GenBank/DDBJ whole genome shotgun (WGS) entry which is preliminary data.</text>
</comment>